<name>A0ABU7C7F4_9TELE</name>
<keyword evidence="3" id="KW-1185">Reference proteome</keyword>
<gene>
    <name evidence="2" type="ORF">ATANTOWER_029895</name>
</gene>
<feature type="non-terminal residue" evidence="2">
    <location>
        <position position="1"/>
    </location>
</feature>
<dbReference type="EMBL" id="JAHUTI010079464">
    <property type="protein sequence ID" value="MED6257695.1"/>
    <property type="molecule type" value="Genomic_DNA"/>
</dbReference>
<protein>
    <submittedName>
        <fullName evidence="2">Uncharacterized protein</fullName>
    </submittedName>
</protein>
<organism evidence="2 3">
    <name type="scientific">Ataeniobius toweri</name>
    <dbReference type="NCBI Taxonomy" id="208326"/>
    <lineage>
        <taxon>Eukaryota</taxon>
        <taxon>Metazoa</taxon>
        <taxon>Chordata</taxon>
        <taxon>Craniata</taxon>
        <taxon>Vertebrata</taxon>
        <taxon>Euteleostomi</taxon>
        <taxon>Actinopterygii</taxon>
        <taxon>Neopterygii</taxon>
        <taxon>Teleostei</taxon>
        <taxon>Neoteleostei</taxon>
        <taxon>Acanthomorphata</taxon>
        <taxon>Ovalentaria</taxon>
        <taxon>Atherinomorphae</taxon>
        <taxon>Cyprinodontiformes</taxon>
        <taxon>Goodeidae</taxon>
        <taxon>Ataeniobius</taxon>
    </lineage>
</organism>
<proteinExistence type="predicted"/>
<comment type="caution">
    <text evidence="2">The sequence shown here is derived from an EMBL/GenBank/DDBJ whole genome shotgun (WGS) entry which is preliminary data.</text>
</comment>
<accession>A0ABU7C7F4</accession>
<evidence type="ECO:0000313" key="3">
    <source>
        <dbReference type="Proteomes" id="UP001345963"/>
    </source>
</evidence>
<reference evidence="2 3" key="1">
    <citation type="submission" date="2021-07" db="EMBL/GenBank/DDBJ databases">
        <authorList>
            <person name="Palmer J.M."/>
        </authorList>
    </citation>
    <scope>NUCLEOTIDE SEQUENCE [LARGE SCALE GENOMIC DNA]</scope>
    <source>
        <strain evidence="2 3">AT_MEX2019</strain>
        <tissue evidence="2">Muscle</tissue>
    </source>
</reference>
<feature type="compositionally biased region" description="Low complexity" evidence="1">
    <location>
        <begin position="1"/>
        <end position="17"/>
    </location>
</feature>
<sequence>KSILLGGTTLLGTAQTGRQEERGETNTTNKPCHNKTQHGCLSSPRGSRRGGPRSLPAGQRGQWAHTRDSLSITSHPAQTLLRPPVLGGEERALGEAESEERGETQVEWWGVRGRGLRWMARDEVGLKGAAVHARCPAVLKPTGHMGAQGAVR</sequence>
<evidence type="ECO:0000256" key="1">
    <source>
        <dbReference type="SAM" id="MobiDB-lite"/>
    </source>
</evidence>
<feature type="region of interest" description="Disordered" evidence="1">
    <location>
        <begin position="1"/>
        <end position="87"/>
    </location>
</feature>
<evidence type="ECO:0000313" key="2">
    <source>
        <dbReference type="EMBL" id="MED6257695.1"/>
    </source>
</evidence>
<dbReference type="Proteomes" id="UP001345963">
    <property type="component" value="Unassembled WGS sequence"/>
</dbReference>